<dbReference type="SUPFAM" id="SSF56784">
    <property type="entry name" value="HAD-like"/>
    <property type="match status" value="1"/>
</dbReference>
<dbReference type="GO" id="GO:0016020">
    <property type="term" value="C:membrane"/>
    <property type="evidence" value="ECO:0007669"/>
    <property type="project" value="UniProtKB-SubCell"/>
</dbReference>
<feature type="transmembrane region" description="Helical" evidence="8">
    <location>
        <begin position="252"/>
        <end position="280"/>
    </location>
</feature>
<dbReference type="Pfam" id="PF00689">
    <property type="entry name" value="Cation_ATPase_C"/>
    <property type="match status" value="1"/>
</dbReference>
<dbReference type="OrthoDB" id="9770315at2"/>
<feature type="transmembrane region" description="Helical" evidence="8">
    <location>
        <begin position="43"/>
        <end position="66"/>
    </location>
</feature>
<evidence type="ECO:0000256" key="7">
    <source>
        <dbReference type="ARBA" id="ARBA00023136"/>
    </source>
</evidence>
<organism evidence="10 11">
    <name type="scientific">Chitinophaga caeni</name>
    <dbReference type="NCBI Taxonomy" id="2029983"/>
    <lineage>
        <taxon>Bacteria</taxon>
        <taxon>Pseudomonadati</taxon>
        <taxon>Bacteroidota</taxon>
        <taxon>Chitinophagia</taxon>
        <taxon>Chitinophagales</taxon>
        <taxon>Chitinophagaceae</taxon>
        <taxon>Chitinophaga</taxon>
    </lineage>
</organism>
<dbReference type="Proteomes" id="UP000220133">
    <property type="component" value="Chromosome"/>
</dbReference>
<dbReference type="InterPro" id="IPR023214">
    <property type="entry name" value="HAD_sf"/>
</dbReference>
<dbReference type="InterPro" id="IPR004014">
    <property type="entry name" value="ATPase_P-typ_cation-transptr_N"/>
</dbReference>
<dbReference type="Gene3D" id="3.40.1110.10">
    <property type="entry name" value="Calcium-transporting ATPase, cytoplasmic domain N"/>
    <property type="match status" value="1"/>
</dbReference>
<dbReference type="InterPro" id="IPR006068">
    <property type="entry name" value="ATPase_P-typ_cation-transptr_C"/>
</dbReference>
<evidence type="ECO:0000256" key="1">
    <source>
        <dbReference type="ARBA" id="ARBA00004141"/>
    </source>
</evidence>
<evidence type="ECO:0000256" key="4">
    <source>
        <dbReference type="ARBA" id="ARBA00022840"/>
    </source>
</evidence>
<dbReference type="InterPro" id="IPR044492">
    <property type="entry name" value="P_typ_ATPase_HD_dom"/>
</dbReference>
<feature type="transmembrane region" description="Helical" evidence="8">
    <location>
        <begin position="222"/>
        <end position="240"/>
    </location>
</feature>
<dbReference type="InterPro" id="IPR018303">
    <property type="entry name" value="ATPase_P-typ_P_site"/>
</dbReference>
<evidence type="ECO:0000313" key="11">
    <source>
        <dbReference type="Proteomes" id="UP000220133"/>
    </source>
</evidence>
<dbReference type="InterPro" id="IPR036412">
    <property type="entry name" value="HAD-like_sf"/>
</dbReference>
<feature type="domain" description="Cation-transporting P-type ATPase N-terminal" evidence="9">
    <location>
        <begin position="1"/>
        <end position="68"/>
    </location>
</feature>
<keyword evidence="5" id="KW-1278">Translocase</keyword>
<dbReference type="Gene3D" id="2.70.150.10">
    <property type="entry name" value="Calcium-transporting ATPase, cytoplasmic transduction domain A"/>
    <property type="match status" value="1"/>
</dbReference>
<dbReference type="InterPro" id="IPR023299">
    <property type="entry name" value="ATPase_P-typ_cyto_dom_N"/>
</dbReference>
<dbReference type="Pfam" id="PF00122">
    <property type="entry name" value="E1-E2_ATPase"/>
    <property type="match status" value="1"/>
</dbReference>
<evidence type="ECO:0000256" key="3">
    <source>
        <dbReference type="ARBA" id="ARBA00022741"/>
    </source>
</evidence>
<keyword evidence="7 8" id="KW-0472">Membrane</keyword>
<feature type="transmembrane region" description="Helical" evidence="8">
    <location>
        <begin position="737"/>
        <end position="762"/>
    </location>
</feature>
<dbReference type="SFLD" id="SFLDF00027">
    <property type="entry name" value="p-type_atpase"/>
    <property type="match status" value="1"/>
</dbReference>
<dbReference type="GO" id="GO:0016887">
    <property type="term" value="F:ATP hydrolysis activity"/>
    <property type="evidence" value="ECO:0007669"/>
    <property type="project" value="InterPro"/>
</dbReference>
<evidence type="ECO:0000256" key="2">
    <source>
        <dbReference type="ARBA" id="ARBA00022692"/>
    </source>
</evidence>
<dbReference type="PRINTS" id="PR00119">
    <property type="entry name" value="CATATPASE"/>
</dbReference>
<dbReference type="SFLD" id="SFLDS00003">
    <property type="entry name" value="Haloacid_Dehalogenase"/>
    <property type="match status" value="1"/>
</dbReference>
<keyword evidence="2 8" id="KW-0812">Transmembrane</keyword>
<reference evidence="10 11" key="1">
    <citation type="submission" date="2017-10" db="EMBL/GenBank/DDBJ databases">
        <title>Paenichitinophaga pekingensis gen. nov., sp. nov., isolated from activated sludge.</title>
        <authorList>
            <person name="Jin D."/>
            <person name="Kong X."/>
            <person name="Deng Y."/>
            <person name="Bai Z."/>
        </authorList>
    </citation>
    <scope>NUCLEOTIDE SEQUENCE [LARGE SCALE GENOMIC DNA]</scope>
    <source>
        <strain evidence="10 11">13</strain>
    </source>
</reference>
<dbReference type="KEGG" id="cbae:COR50_17655"/>
<feature type="transmembrane region" description="Helical" evidence="8">
    <location>
        <begin position="658"/>
        <end position="679"/>
    </location>
</feature>
<dbReference type="Gene3D" id="3.40.50.1000">
    <property type="entry name" value="HAD superfamily/HAD-like"/>
    <property type="match status" value="1"/>
</dbReference>
<dbReference type="InterPro" id="IPR001757">
    <property type="entry name" value="P_typ_ATPase"/>
</dbReference>
<keyword evidence="4" id="KW-0067">ATP-binding</keyword>
<feature type="transmembrane region" description="Helical" evidence="8">
    <location>
        <begin position="72"/>
        <end position="88"/>
    </location>
</feature>
<dbReference type="NCBIfam" id="TIGR01494">
    <property type="entry name" value="ATPase_P-type"/>
    <property type="match status" value="2"/>
</dbReference>
<dbReference type="SUPFAM" id="SSF81665">
    <property type="entry name" value="Calcium ATPase, transmembrane domain M"/>
    <property type="match status" value="1"/>
</dbReference>
<feature type="transmembrane region" description="Helical" evidence="8">
    <location>
        <begin position="700"/>
        <end position="725"/>
    </location>
</feature>
<feature type="transmembrane region" description="Helical" evidence="8">
    <location>
        <begin position="802"/>
        <end position="822"/>
    </location>
</feature>
<dbReference type="InterPro" id="IPR023298">
    <property type="entry name" value="ATPase_P-typ_TM_dom_sf"/>
</dbReference>
<evidence type="ECO:0000256" key="6">
    <source>
        <dbReference type="ARBA" id="ARBA00022989"/>
    </source>
</evidence>
<gene>
    <name evidence="10" type="ORF">COR50_17655</name>
</gene>
<dbReference type="GO" id="GO:0005524">
    <property type="term" value="F:ATP binding"/>
    <property type="evidence" value="ECO:0007669"/>
    <property type="project" value="UniProtKB-KW"/>
</dbReference>
<name>A0A291QY90_9BACT</name>
<keyword evidence="6 8" id="KW-1133">Transmembrane helix</keyword>
<dbReference type="RefSeq" id="WP_098195213.1">
    <property type="nucleotide sequence ID" value="NZ_CP023777.1"/>
</dbReference>
<dbReference type="EMBL" id="CP023777">
    <property type="protein sequence ID" value="ATL48842.1"/>
    <property type="molecule type" value="Genomic_DNA"/>
</dbReference>
<proteinExistence type="predicted"/>
<evidence type="ECO:0000256" key="5">
    <source>
        <dbReference type="ARBA" id="ARBA00022967"/>
    </source>
</evidence>
<evidence type="ECO:0000259" key="9">
    <source>
        <dbReference type="SMART" id="SM00831"/>
    </source>
</evidence>
<dbReference type="PROSITE" id="PS00154">
    <property type="entry name" value="ATPASE_E1_E2"/>
    <property type="match status" value="1"/>
</dbReference>
<dbReference type="SMART" id="SM00831">
    <property type="entry name" value="Cation_ATPase_N"/>
    <property type="match status" value="1"/>
</dbReference>
<dbReference type="Gene3D" id="1.20.1110.10">
    <property type="entry name" value="Calcium-transporting ATPase, transmembrane domain"/>
    <property type="match status" value="1"/>
</dbReference>
<protein>
    <submittedName>
        <fullName evidence="10">Haloacid dehalogenase</fullName>
    </submittedName>
</protein>
<dbReference type="Pfam" id="PF00690">
    <property type="entry name" value="Cation_ATPase_N"/>
    <property type="match status" value="1"/>
</dbReference>
<dbReference type="InterPro" id="IPR008250">
    <property type="entry name" value="ATPase_P-typ_transduc_dom_A_sf"/>
</dbReference>
<accession>A0A291QY90</accession>
<dbReference type="AlphaFoldDB" id="A0A291QY90"/>
<feature type="transmembrane region" description="Helical" evidence="8">
    <location>
        <begin position="774"/>
        <end position="796"/>
    </location>
</feature>
<dbReference type="PANTHER" id="PTHR42861">
    <property type="entry name" value="CALCIUM-TRANSPORTING ATPASE"/>
    <property type="match status" value="1"/>
</dbReference>
<keyword evidence="11" id="KW-1185">Reference proteome</keyword>
<sequence length="844" mass="92824">MPEHLDIQQLLDQGLNSEDAKRLQEQFGKNRFKEAGPGRLGNILLGLVKEPMFIILMVACCLYFILGELTEGFMMFTAIIIVTAISIYQEVKSTRALAALEKYTAPLSTLVRDRKQLQVASEDIVPGDLLLLSEGDQVPADGNIIIANDLSVNESVITGESMPVEKSRGANGQLFQGSTINSGSCAVKVTAIGNSTSLGKLGKLVNETKSSPTLLQKQTQRVVTVLASFGVVGFLVIFFINFSRNGDLVNSLLLGLTLAMAAIPEEIPVAFSSFMALGAYTMSQMGIVPKQPQIVEHIGATSVLCLDKTGTITENKMQVASVYHFDQDQLIDIHAGQKYPADSVIKIATLASERFPFDTMEQAIWKAYGDDEASRNTIPAMIHEYPLGGKPPMMTHVYRWQNEILAAGKGAVERILRICKLPTAQQHKIQEIANREGAKGYRVLGVAKAMLSQGVYPESQDDFAWEFTGLICLFDPPRKDAPITIEAMNDAGINVKLITGDFEATAKFIAQSIGLETGDSIISGDKVLDADETELRSMVRESNLFVRMFPEAKLKVINALKANGEIVAMTGDGVNDGPALKAAHIGIAMGKKGTEIAKLAANLVITNDQLSMIPAAVSHGRQIYQNIKKAIRYIIAIHIPIILMATLPLVLGWKYPNIFSPIHIIFLELIMGPTCSLFFQKEPVEGDIMKRPPRKIKKNLFSAEELTVALVQGIAITIGLAILYLQHLDSSIILPRSMVFMTFLFTNIFLTFVCRSFTATFFTTIRYKNSLSGIVLLASILFIILVGFVAPIRSFFGMQLLTIPQLFQCFWVALVSVGWYEVYKFARKVTRQDKPVIKEIKINQ</sequence>
<dbReference type="SUPFAM" id="SSF81653">
    <property type="entry name" value="Calcium ATPase, transduction domain A"/>
    <property type="match status" value="1"/>
</dbReference>
<dbReference type="Pfam" id="PF00702">
    <property type="entry name" value="Hydrolase"/>
    <property type="match status" value="1"/>
</dbReference>
<dbReference type="InterPro" id="IPR059000">
    <property type="entry name" value="ATPase_P-type_domA"/>
</dbReference>
<dbReference type="PRINTS" id="PR00120">
    <property type="entry name" value="HATPASE"/>
</dbReference>
<evidence type="ECO:0000313" key="10">
    <source>
        <dbReference type="EMBL" id="ATL48842.1"/>
    </source>
</evidence>
<feature type="transmembrane region" description="Helical" evidence="8">
    <location>
        <begin position="630"/>
        <end position="652"/>
    </location>
</feature>
<dbReference type="SFLD" id="SFLDG00002">
    <property type="entry name" value="C1.7:_P-type_atpase_like"/>
    <property type="match status" value="1"/>
</dbReference>
<keyword evidence="3" id="KW-0547">Nucleotide-binding</keyword>
<comment type="subcellular location">
    <subcellularLocation>
        <location evidence="1">Membrane</location>
        <topology evidence="1">Multi-pass membrane protein</topology>
    </subcellularLocation>
</comment>
<evidence type="ECO:0000256" key="8">
    <source>
        <dbReference type="SAM" id="Phobius"/>
    </source>
</evidence>